<dbReference type="RefSeq" id="WP_038454580.1">
    <property type="nucleotide sequence ID" value="NZ_CP009043.1"/>
</dbReference>
<keyword evidence="1" id="KW-1133">Transmembrane helix</keyword>
<keyword evidence="1" id="KW-0472">Membrane</keyword>
<keyword evidence="3" id="KW-1185">Reference proteome</keyword>
<dbReference type="STRING" id="1244531.CIG2463D_1258"/>
<protein>
    <submittedName>
        <fullName evidence="2">Hypothetical membrane protein</fullName>
    </submittedName>
</protein>
<dbReference type="OrthoDB" id="5363045at2"/>
<gene>
    <name evidence="2" type="ORF">CIG1485E_1167</name>
</gene>
<accession>A0A076FAK9</accession>
<sequence>MIIPLVIVTFIVNMLFASTAEDNKTDIAYTYIDKSINFQTSSLFSSGFKGKEQMITDIMLCLFGLIAFIALMILLSKKIKAIRNKKTIVIETIKKPLYMAKINTDPTPSKLAPADITHRISFSFNVIYKKCAKNNNTVIFDFDPSFHRHFLADHKSTTYLIHFILEFCINLVKNSTIVVSFDPINLQKDIHTYNVSIKINQNIIEIENKIKDALLQKSNYLHYKKLVLASKIANNLGTHINYSNGYDEFQFDFDLNLIPQDQFVATKFIQTPDPTKAVIASDDMDSYNTLVKQLTFFGIKVEPINEWAIVKKHIITTIFNPNLVFIQAKILARLPQAELTELKEAKERKSLSIIVISNNTNYDKIINSLDFEVYKLKQPYTSDYLLAILNKTQKNAISKLWGGYEVY</sequence>
<proteinExistence type="predicted"/>
<feature type="transmembrane region" description="Helical" evidence="1">
    <location>
        <begin position="54"/>
        <end position="75"/>
    </location>
</feature>
<dbReference type="Proteomes" id="UP000028486">
    <property type="component" value="Chromosome"/>
</dbReference>
<name>A0A076FAK9_9BACT</name>
<evidence type="ECO:0000313" key="3">
    <source>
        <dbReference type="Proteomes" id="UP000028486"/>
    </source>
</evidence>
<keyword evidence="1" id="KW-0812">Transmembrane</keyword>
<dbReference type="KEGG" id="caj:CIG1485E_1167"/>
<dbReference type="EMBL" id="CP009043">
    <property type="protein sequence ID" value="AII15001.1"/>
    <property type="molecule type" value="Genomic_DNA"/>
</dbReference>
<evidence type="ECO:0000313" key="2">
    <source>
        <dbReference type="EMBL" id="AII15001.1"/>
    </source>
</evidence>
<organism evidence="2 3">
    <name type="scientific">Campylobacter iguaniorum</name>
    <dbReference type="NCBI Taxonomy" id="1244531"/>
    <lineage>
        <taxon>Bacteria</taxon>
        <taxon>Pseudomonadati</taxon>
        <taxon>Campylobacterota</taxon>
        <taxon>Epsilonproteobacteria</taxon>
        <taxon>Campylobacterales</taxon>
        <taxon>Campylobacteraceae</taxon>
        <taxon>Campylobacter</taxon>
    </lineage>
</organism>
<dbReference type="HOGENOM" id="CLU_056328_0_0_7"/>
<reference evidence="3" key="1">
    <citation type="journal article" date="2014" name="Genome Announc.">
        <title>Complete Genome Sequence of Campylobacter iguaniorum Strain 1485ET, Isolated from a Bearded Dragon (Pogona vitticeps).</title>
        <authorList>
            <person name="Gilbert M.J."/>
            <person name="Miller W.G."/>
            <person name="Yee E."/>
            <person name="Kik M."/>
            <person name="Wagenaar J.A."/>
            <person name="Duim B."/>
        </authorList>
    </citation>
    <scope>NUCLEOTIDE SEQUENCE [LARGE SCALE GENOMIC DNA]</scope>
    <source>
        <strain evidence="3">1485E</strain>
    </source>
</reference>
<evidence type="ECO:0000256" key="1">
    <source>
        <dbReference type="SAM" id="Phobius"/>
    </source>
</evidence>
<dbReference type="AlphaFoldDB" id="A0A076FAK9"/>
<dbReference type="eggNOG" id="ENOG5030CBX">
    <property type="taxonomic scope" value="Bacteria"/>
</dbReference>